<protein>
    <submittedName>
        <fullName evidence="1">Putative glycosyltransferase</fullName>
    </submittedName>
</protein>
<dbReference type="Gene3D" id="3.40.50.11090">
    <property type="match status" value="1"/>
</dbReference>
<organism evidence="1">
    <name type="scientific">viral metagenome</name>
    <dbReference type="NCBI Taxonomy" id="1070528"/>
    <lineage>
        <taxon>unclassified sequences</taxon>
        <taxon>metagenomes</taxon>
        <taxon>organismal metagenomes</taxon>
    </lineage>
</organism>
<dbReference type="SUPFAM" id="SSF53756">
    <property type="entry name" value="UDP-Glycosyltransferase/glycogen phosphorylase"/>
    <property type="match status" value="1"/>
</dbReference>
<dbReference type="AlphaFoldDB" id="A0A6M3KI38"/>
<dbReference type="GO" id="GO:0016740">
    <property type="term" value="F:transferase activity"/>
    <property type="evidence" value="ECO:0007669"/>
    <property type="project" value="UniProtKB-KW"/>
</dbReference>
<accession>A0A6M3KI38</accession>
<evidence type="ECO:0000313" key="1">
    <source>
        <dbReference type="EMBL" id="QJA81663.1"/>
    </source>
</evidence>
<sequence>MKILLNLVGTGLGNNGGSQSIIRMALELSKLNNDVKILLDSVNRFDWFDGFDHLLQYVNNVDEMMWPKCDVIIATGCGTVKSTLYYPYVSIKNKFYWIRGHETWSMCEDDLFKNYKSGLRLLVNSEWLKEMIFRKCNIPSIIQYPGYVDGDSYRLGITYVRGRIDDIRIGILYYDDKPTKRFDQALNIVCRLNNLNKRTRVSLVLFGNKPINNRYMEYFNRISYKYYLKPTYEEKINLMKSCHIWLATTELEGLHIPPIEAGLCGCNLVVKGLYSSGMSDYVIDEFSAKTFLTCEEAVEKTLEYSNNEKERMNHMLNLQTLLVNKIGSVQNNALKFQKILEQSLEK</sequence>
<proteinExistence type="predicted"/>
<dbReference type="Gene3D" id="3.40.50.2000">
    <property type="entry name" value="Glycogen Phosphorylase B"/>
    <property type="match status" value="1"/>
</dbReference>
<keyword evidence="1" id="KW-0808">Transferase</keyword>
<gene>
    <name evidence="1" type="ORF">MM415A00503_0018</name>
</gene>
<reference evidence="1" key="1">
    <citation type="submission" date="2020-03" db="EMBL/GenBank/DDBJ databases">
        <title>The deep terrestrial virosphere.</title>
        <authorList>
            <person name="Holmfeldt K."/>
            <person name="Nilsson E."/>
            <person name="Simone D."/>
            <person name="Lopez-Fernandez M."/>
            <person name="Wu X."/>
            <person name="de Brujin I."/>
            <person name="Lundin D."/>
            <person name="Andersson A."/>
            <person name="Bertilsson S."/>
            <person name="Dopson M."/>
        </authorList>
    </citation>
    <scope>NUCLEOTIDE SEQUENCE</scope>
    <source>
        <strain evidence="1">MM415A00503</strain>
    </source>
</reference>
<name>A0A6M3KI38_9ZZZZ</name>
<dbReference type="EMBL" id="MT142466">
    <property type="protein sequence ID" value="QJA81663.1"/>
    <property type="molecule type" value="Genomic_DNA"/>
</dbReference>